<feature type="transmembrane region" description="Helical" evidence="12">
    <location>
        <begin position="36"/>
        <end position="57"/>
    </location>
</feature>
<dbReference type="Pfam" id="PF13396">
    <property type="entry name" value="PLDc_N"/>
    <property type="match status" value="1"/>
</dbReference>
<name>A0A953HKP5_9BACT</name>
<evidence type="ECO:0000256" key="8">
    <source>
        <dbReference type="ARBA" id="ARBA00023098"/>
    </source>
</evidence>
<dbReference type="Proteomes" id="UP000753961">
    <property type="component" value="Unassembled WGS sequence"/>
</dbReference>
<reference evidence="15" key="1">
    <citation type="submission" date="2021-06" db="EMBL/GenBank/DDBJ databases">
        <title>44 bacteria genomes isolated from Dapeng, Shenzhen.</title>
        <authorList>
            <person name="Zheng W."/>
            <person name="Yu S."/>
            <person name="Huang Y."/>
        </authorList>
    </citation>
    <scope>NUCLEOTIDE SEQUENCE</scope>
    <source>
        <strain evidence="15">DP5N28-2</strain>
    </source>
</reference>
<keyword evidence="6" id="KW-0677">Repeat</keyword>
<dbReference type="InterPro" id="IPR027379">
    <property type="entry name" value="CLS_N"/>
</dbReference>
<feature type="active site" evidence="12">
    <location>
        <position position="228"/>
    </location>
</feature>
<dbReference type="InterPro" id="IPR022924">
    <property type="entry name" value="Cardiolipin_synthase"/>
</dbReference>
<organism evidence="15 16">
    <name type="scientific">Membranihabitans marinus</name>
    <dbReference type="NCBI Taxonomy" id="1227546"/>
    <lineage>
        <taxon>Bacteria</taxon>
        <taxon>Pseudomonadati</taxon>
        <taxon>Bacteroidota</taxon>
        <taxon>Saprospiria</taxon>
        <taxon>Saprospirales</taxon>
        <taxon>Saprospiraceae</taxon>
        <taxon>Membranihabitans</taxon>
    </lineage>
</organism>
<keyword evidence="4 12" id="KW-0808">Transferase</keyword>
<keyword evidence="5 12" id="KW-0812">Transmembrane</keyword>
<dbReference type="AlphaFoldDB" id="A0A953HKP5"/>
<dbReference type="SUPFAM" id="SSF56024">
    <property type="entry name" value="Phospholipase D/nuclease"/>
    <property type="match status" value="2"/>
</dbReference>
<comment type="subcellular location">
    <subcellularLocation>
        <location evidence="1 12">Cell membrane</location>
        <topology evidence="1 12">Multi-pass membrane protein</topology>
    </subcellularLocation>
</comment>
<accession>A0A953HKP5</accession>
<dbReference type="EC" id="2.7.8.-" evidence="12 13"/>
<evidence type="ECO:0000256" key="7">
    <source>
        <dbReference type="ARBA" id="ARBA00022989"/>
    </source>
</evidence>
<keyword evidence="11 12" id="KW-1208">Phospholipid metabolism</keyword>
<dbReference type="SMART" id="SM00155">
    <property type="entry name" value="PLDc"/>
    <property type="match status" value="2"/>
</dbReference>
<keyword evidence="8 12" id="KW-0443">Lipid metabolism</keyword>
<dbReference type="Gene3D" id="3.30.870.10">
    <property type="entry name" value="Endonuclease Chain A"/>
    <property type="match status" value="2"/>
</dbReference>
<keyword evidence="2 12" id="KW-1003">Cell membrane</keyword>
<evidence type="ECO:0000256" key="3">
    <source>
        <dbReference type="ARBA" id="ARBA00022516"/>
    </source>
</evidence>
<proteinExistence type="inferred from homology"/>
<evidence type="ECO:0000313" key="16">
    <source>
        <dbReference type="Proteomes" id="UP000753961"/>
    </source>
</evidence>
<evidence type="ECO:0000256" key="11">
    <source>
        <dbReference type="ARBA" id="ARBA00023264"/>
    </source>
</evidence>
<keyword evidence="7 12" id="KW-1133">Transmembrane helix</keyword>
<gene>
    <name evidence="15" type="primary">cls</name>
    <name evidence="15" type="ORF">KUV50_05980</name>
</gene>
<dbReference type="RefSeq" id="WP_222579185.1">
    <property type="nucleotide sequence ID" value="NZ_JAHVHU010000005.1"/>
</dbReference>
<feature type="active site" evidence="12">
    <location>
        <position position="405"/>
    </location>
</feature>
<keyword evidence="16" id="KW-1185">Reference proteome</keyword>
<keyword evidence="10 12" id="KW-0594">Phospholipid biosynthesis</keyword>
<evidence type="ECO:0000313" key="15">
    <source>
        <dbReference type="EMBL" id="MBY5957669.1"/>
    </source>
</evidence>
<dbReference type="NCBIfam" id="TIGR04265">
    <property type="entry name" value="bac_cardiolipin"/>
    <property type="match status" value="1"/>
</dbReference>
<evidence type="ECO:0000256" key="10">
    <source>
        <dbReference type="ARBA" id="ARBA00023209"/>
    </source>
</evidence>
<keyword evidence="9 12" id="KW-0472">Membrane</keyword>
<dbReference type="PANTHER" id="PTHR21248">
    <property type="entry name" value="CARDIOLIPIN SYNTHASE"/>
    <property type="match status" value="1"/>
</dbReference>
<evidence type="ECO:0000256" key="13">
    <source>
        <dbReference type="NCBIfam" id="TIGR04265"/>
    </source>
</evidence>
<dbReference type="InterPro" id="IPR025202">
    <property type="entry name" value="PLD-like_dom"/>
</dbReference>
<feature type="domain" description="PLD phosphodiesterase" evidence="14">
    <location>
        <begin position="216"/>
        <end position="243"/>
    </location>
</feature>
<dbReference type="GO" id="GO:0032049">
    <property type="term" value="P:cardiolipin biosynthetic process"/>
    <property type="evidence" value="ECO:0007669"/>
    <property type="project" value="UniProtKB-UniRule"/>
</dbReference>
<feature type="active site" evidence="12">
    <location>
        <position position="403"/>
    </location>
</feature>
<evidence type="ECO:0000256" key="6">
    <source>
        <dbReference type="ARBA" id="ARBA00022737"/>
    </source>
</evidence>
<comment type="similarity">
    <text evidence="12">Belongs to the phospholipase D family. Cardiolipin synthase subfamily.</text>
</comment>
<comment type="function">
    <text evidence="12">Catalyzes the reversible phosphatidyl group transfer from one phosphatidylglycerol molecule to another to form cardiolipin (CL) (diphosphatidylglycerol) and glycerol.</text>
</comment>
<dbReference type="PROSITE" id="PS50035">
    <property type="entry name" value="PLD"/>
    <property type="match status" value="2"/>
</dbReference>
<evidence type="ECO:0000256" key="9">
    <source>
        <dbReference type="ARBA" id="ARBA00023136"/>
    </source>
</evidence>
<dbReference type="EMBL" id="JAHVHU010000005">
    <property type="protein sequence ID" value="MBY5957669.1"/>
    <property type="molecule type" value="Genomic_DNA"/>
</dbReference>
<dbReference type="InterPro" id="IPR030874">
    <property type="entry name" value="Cardiolipin_synth_Firmi"/>
</dbReference>
<feature type="domain" description="PLD phosphodiesterase" evidence="14">
    <location>
        <begin position="398"/>
        <end position="425"/>
    </location>
</feature>
<feature type="transmembrane region" description="Helical" evidence="12">
    <location>
        <begin position="6"/>
        <end position="24"/>
    </location>
</feature>
<dbReference type="Pfam" id="PF13091">
    <property type="entry name" value="PLDc_2"/>
    <property type="match status" value="2"/>
</dbReference>
<feature type="active site" evidence="12">
    <location>
        <position position="221"/>
    </location>
</feature>
<evidence type="ECO:0000259" key="14">
    <source>
        <dbReference type="PROSITE" id="PS50035"/>
    </source>
</evidence>
<evidence type="ECO:0000256" key="12">
    <source>
        <dbReference type="HAMAP-Rule" id="MF_01916"/>
    </source>
</evidence>
<dbReference type="PANTHER" id="PTHR21248:SF22">
    <property type="entry name" value="PHOSPHOLIPASE D"/>
    <property type="match status" value="1"/>
</dbReference>
<evidence type="ECO:0000256" key="1">
    <source>
        <dbReference type="ARBA" id="ARBA00004651"/>
    </source>
</evidence>
<dbReference type="CDD" id="cd09110">
    <property type="entry name" value="PLDc_CLS_1"/>
    <property type="match status" value="1"/>
</dbReference>
<evidence type="ECO:0000256" key="2">
    <source>
        <dbReference type="ARBA" id="ARBA00022475"/>
    </source>
</evidence>
<comment type="catalytic activity">
    <reaction evidence="12">
        <text>2 a 1,2-diacyl-sn-glycero-3-phospho-(1'-sn-glycerol) = a cardiolipin + glycerol</text>
        <dbReference type="Rhea" id="RHEA:31451"/>
        <dbReference type="ChEBI" id="CHEBI:17754"/>
        <dbReference type="ChEBI" id="CHEBI:62237"/>
        <dbReference type="ChEBI" id="CHEBI:64716"/>
    </reaction>
</comment>
<dbReference type="InterPro" id="IPR001736">
    <property type="entry name" value="PLipase_D/transphosphatidylase"/>
</dbReference>
<feature type="active site" evidence="12">
    <location>
        <position position="223"/>
    </location>
</feature>
<evidence type="ECO:0000256" key="5">
    <source>
        <dbReference type="ARBA" id="ARBA00022692"/>
    </source>
</evidence>
<comment type="caution">
    <text evidence="15">The sequence shown here is derived from an EMBL/GenBank/DDBJ whole genome shotgun (WGS) entry which is preliminary data.</text>
</comment>
<feature type="active site" evidence="12">
    <location>
        <position position="410"/>
    </location>
</feature>
<dbReference type="GO" id="GO:0008808">
    <property type="term" value="F:cardiolipin synthase activity"/>
    <property type="evidence" value="ECO:0007669"/>
    <property type="project" value="UniProtKB-UniRule"/>
</dbReference>
<dbReference type="CDD" id="cd09112">
    <property type="entry name" value="PLDc_CLS_2"/>
    <property type="match status" value="1"/>
</dbReference>
<protein>
    <recommendedName>
        <fullName evidence="12 13">Cardiolipin synthase</fullName>
        <shortName evidence="12">CL synthase</shortName>
        <ecNumber evidence="12 13">2.7.8.-</ecNumber>
    </recommendedName>
</protein>
<dbReference type="HAMAP" id="MF_01916">
    <property type="entry name" value="Cardiolipin_synth_Cls"/>
    <property type="match status" value="1"/>
</dbReference>
<sequence length="485" mass="55926">MNWFLLGEIVYIAVLIFVCIRILYDTRSATKTMSYLLLVVFLPIVGIILYFSIGVNYRNRKIYSKKLVKDVDLDQWLRKEILKSSQRIMETGNEVLRENKALAKLVLHEELSPITRNNSTKILVNGEEKFPKVIEVLESAQDHIHMEYYIYEPDRIGREIAEVLKRKAQEGVIVRFVYDDFGSRKIRRQLVGELREAGVHAVPFYKIKLIFLANRINYRNHRKIIVVDGREAFVGGINVSDDYINYKGDNEPAYWRDMHLYMSGPVVHHLQYLFMGDWNFCAEDSLGPTKDYFPDFTDIKHPEDRYMQIVASGPDSDSPAILYSILQGVMLAKSEILITTPYFIPGESLMDLLVISAKSGVNVHIMIPAVGDSIVVNSAAQSYYLELLEAGVHIHRYKKGFVHSKTMVVDGEIVMIGTANMDIRSFDLNFEVNAIIYDEEDAARMRQIFFDDVKHASEIDLQEWKSRPRHIHLLERVARLVSPLL</sequence>
<keyword evidence="3 12" id="KW-0444">Lipid biosynthesis</keyword>
<dbReference type="GO" id="GO:0005886">
    <property type="term" value="C:plasma membrane"/>
    <property type="evidence" value="ECO:0007669"/>
    <property type="project" value="UniProtKB-SubCell"/>
</dbReference>
<evidence type="ECO:0000256" key="4">
    <source>
        <dbReference type="ARBA" id="ARBA00022679"/>
    </source>
</evidence>